<dbReference type="InterPro" id="IPR006379">
    <property type="entry name" value="HAD-SF_hydro_IIB"/>
</dbReference>
<dbReference type="GO" id="GO:0005992">
    <property type="term" value="P:trehalose biosynthetic process"/>
    <property type="evidence" value="ECO:0007669"/>
    <property type="project" value="UniProtKB-UniPathway"/>
</dbReference>
<evidence type="ECO:0000313" key="5">
    <source>
        <dbReference type="EMBL" id="OGI87052.1"/>
    </source>
</evidence>
<evidence type="ECO:0000256" key="4">
    <source>
        <dbReference type="RuleBase" id="RU361117"/>
    </source>
</evidence>
<keyword evidence="4" id="KW-0479">Metal-binding</keyword>
<dbReference type="GO" id="GO:0004805">
    <property type="term" value="F:trehalose-phosphatase activity"/>
    <property type="evidence" value="ECO:0007669"/>
    <property type="project" value="UniProtKB-EC"/>
</dbReference>
<comment type="cofactor">
    <cofactor evidence="4">
        <name>Mg(2+)</name>
        <dbReference type="ChEBI" id="CHEBI:18420"/>
    </cofactor>
</comment>
<dbReference type="AlphaFoldDB" id="A0A1F6WYU9"/>
<dbReference type="EC" id="3.1.3.12" evidence="4"/>
<dbReference type="EMBL" id="MFUR01000005">
    <property type="protein sequence ID" value="OGI87052.1"/>
    <property type="molecule type" value="Genomic_DNA"/>
</dbReference>
<comment type="catalytic activity">
    <reaction evidence="4">
        <text>alpha,alpha-trehalose 6-phosphate + H2O = alpha,alpha-trehalose + phosphate</text>
        <dbReference type="Rhea" id="RHEA:23420"/>
        <dbReference type="ChEBI" id="CHEBI:15377"/>
        <dbReference type="ChEBI" id="CHEBI:16551"/>
        <dbReference type="ChEBI" id="CHEBI:43474"/>
        <dbReference type="ChEBI" id="CHEBI:58429"/>
        <dbReference type="EC" id="3.1.3.12"/>
    </reaction>
</comment>
<dbReference type="Proteomes" id="UP000177001">
    <property type="component" value="Unassembled WGS sequence"/>
</dbReference>
<comment type="caution">
    <text evidence="5">The sequence shown here is derived from an EMBL/GenBank/DDBJ whole genome shotgun (WGS) entry which is preliminary data.</text>
</comment>
<protein>
    <recommendedName>
        <fullName evidence="4">Trehalose 6-phosphate phosphatase</fullName>
        <ecNumber evidence="4">3.1.3.12</ecNumber>
    </recommendedName>
</protein>
<dbReference type="SUPFAM" id="SSF56784">
    <property type="entry name" value="HAD-like"/>
    <property type="match status" value="1"/>
</dbReference>
<evidence type="ECO:0000256" key="1">
    <source>
        <dbReference type="ARBA" id="ARBA00005199"/>
    </source>
</evidence>
<dbReference type="InterPro" id="IPR036412">
    <property type="entry name" value="HAD-like_sf"/>
</dbReference>
<organism evidence="5 6">
    <name type="scientific">Candidatus Nomurabacteria bacterium RIFCSPLOWO2_01_FULL_36_16</name>
    <dbReference type="NCBI Taxonomy" id="1801767"/>
    <lineage>
        <taxon>Bacteria</taxon>
        <taxon>Candidatus Nomuraibacteriota</taxon>
    </lineage>
</organism>
<dbReference type="Gene3D" id="3.40.50.1000">
    <property type="entry name" value="HAD superfamily/HAD-like"/>
    <property type="match status" value="1"/>
</dbReference>
<evidence type="ECO:0000313" key="6">
    <source>
        <dbReference type="Proteomes" id="UP000177001"/>
    </source>
</evidence>
<proteinExistence type="inferred from homology"/>
<dbReference type="PANTHER" id="PTHR43768">
    <property type="entry name" value="TREHALOSE 6-PHOSPHATE PHOSPHATASE"/>
    <property type="match status" value="1"/>
</dbReference>
<evidence type="ECO:0000256" key="3">
    <source>
        <dbReference type="ARBA" id="ARBA00022801"/>
    </source>
</evidence>
<dbReference type="PANTHER" id="PTHR43768:SF3">
    <property type="entry name" value="TREHALOSE 6-PHOSPHATE PHOSPHATASE"/>
    <property type="match status" value="1"/>
</dbReference>
<sequence>MKYVFKDLSDIKRRLNKSNFALLLDFDLTLSPLAKNPTKAILPEDTRILIKKLSKYIHIAVITGRTINDIKKRIKLNNITYVGNHGLEYEVGGVVRSTRLSTGSQKGLKNIKKKFLDIKRKYSGVFVEDKKLTLALHYRLLLPQDKSAFVANIKKIQTEIKNCGLRKILYKKTLEVRPKAKENKGTASLFILKEFNNPKQVIYIGDGKTDEDAFHVLPQDITIRVGKSKHSFAKYYVRNTKEVKKFLVWLLSTLNH</sequence>
<dbReference type="InterPro" id="IPR003337">
    <property type="entry name" value="Trehalose_PPase"/>
</dbReference>
<accession>A0A1F6WYU9</accession>
<keyword evidence="3 4" id="KW-0378">Hydrolase</keyword>
<keyword evidence="4" id="KW-0460">Magnesium</keyword>
<dbReference type="Gene3D" id="3.30.70.1020">
    <property type="entry name" value="Trehalose-6-phosphate phosphatase related protein, domain 2"/>
    <property type="match status" value="1"/>
</dbReference>
<comment type="function">
    <text evidence="4">Removes the phosphate from trehalose 6-phosphate to produce free trehalose.</text>
</comment>
<dbReference type="NCBIfam" id="TIGR01484">
    <property type="entry name" value="HAD-SF-IIB"/>
    <property type="match status" value="1"/>
</dbReference>
<gene>
    <name evidence="5" type="ORF">A3A91_00040</name>
</gene>
<evidence type="ECO:0000256" key="2">
    <source>
        <dbReference type="ARBA" id="ARBA00008770"/>
    </source>
</evidence>
<comment type="pathway">
    <text evidence="1 4">Glycan biosynthesis; trehalose biosynthesis.</text>
</comment>
<dbReference type="NCBIfam" id="TIGR00685">
    <property type="entry name" value="T6PP"/>
    <property type="match status" value="1"/>
</dbReference>
<dbReference type="Pfam" id="PF02358">
    <property type="entry name" value="Trehalose_PPase"/>
    <property type="match status" value="1"/>
</dbReference>
<dbReference type="InterPro" id="IPR044651">
    <property type="entry name" value="OTSB-like"/>
</dbReference>
<dbReference type="UniPathway" id="UPA00299"/>
<dbReference type="GO" id="GO:0046872">
    <property type="term" value="F:metal ion binding"/>
    <property type="evidence" value="ECO:0007669"/>
    <property type="project" value="UniProtKB-KW"/>
</dbReference>
<name>A0A1F6WYU9_9BACT</name>
<comment type="similarity">
    <text evidence="2 4">Belongs to the trehalose phosphatase family.</text>
</comment>
<dbReference type="InterPro" id="IPR023214">
    <property type="entry name" value="HAD_sf"/>
</dbReference>
<reference evidence="5 6" key="1">
    <citation type="journal article" date="2016" name="Nat. Commun.">
        <title>Thousands of microbial genomes shed light on interconnected biogeochemical processes in an aquifer system.</title>
        <authorList>
            <person name="Anantharaman K."/>
            <person name="Brown C.T."/>
            <person name="Hug L.A."/>
            <person name="Sharon I."/>
            <person name="Castelle C.J."/>
            <person name="Probst A.J."/>
            <person name="Thomas B.C."/>
            <person name="Singh A."/>
            <person name="Wilkins M.J."/>
            <person name="Karaoz U."/>
            <person name="Brodie E.L."/>
            <person name="Williams K.H."/>
            <person name="Hubbard S.S."/>
            <person name="Banfield J.F."/>
        </authorList>
    </citation>
    <scope>NUCLEOTIDE SEQUENCE [LARGE SCALE GENOMIC DNA]</scope>
</reference>